<evidence type="ECO:0000313" key="4">
    <source>
        <dbReference type="Proteomes" id="UP001152888"/>
    </source>
</evidence>
<sequence>MQFYMITDDRITATEVHKTRHGNKYQKKISANVSECKDRWKNIRGSYSKYRAKLQTKSGQGAQRVKECYLAPHLLFLDPFLKSRKSKGNIAEESALSADGETDANEYEENGNTEVQSPDYILSTHAPIPSPSTSVDDHLLTMKAPKTPSRKGDDLKKKRS</sequence>
<dbReference type="EMBL" id="CAKOFQ010006820">
    <property type="protein sequence ID" value="CAH1974268.1"/>
    <property type="molecule type" value="Genomic_DNA"/>
</dbReference>
<accession>A0A9P0P9H9</accession>
<feature type="compositionally biased region" description="Basic and acidic residues" evidence="1">
    <location>
        <begin position="150"/>
        <end position="160"/>
    </location>
</feature>
<comment type="caution">
    <text evidence="3">The sequence shown here is derived from an EMBL/GenBank/DDBJ whole genome shotgun (WGS) entry which is preliminary data.</text>
</comment>
<dbReference type="InterPro" id="IPR039353">
    <property type="entry name" value="TF_Adf1"/>
</dbReference>
<dbReference type="AlphaFoldDB" id="A0A9P0P9H9"/>
<organism evidence="3 4">
    <name type="scientific">Acanthoscelides obtectus</name>
    <name type="common">Bean weevil</name>
    <name type="synonym">Bruchus obtectus</name>
    <dbReference type="NCBI Taxonomy" id="200917"/>
    <lineage>
        <taxon>Eukaryota</taxon>
        <taxon>Metazoa</taxon>
        <taxon>Ecdysozoa</taxon>
        <taxon>Arthropoda</taxon>
        <taxon>Hexapoda</taxon>
        <taxon>Insecta</taxon>
        <taxon>Pterygota</taxon>
        <taxon>Neoptera</taxon>
        <taxon>Endopterygota</taxon>
        <taxon>Coleoptera</taxon>
        <taxon>Polyphaga</taxon>
        <taxon>Cucujiformia</taxon>
        <taxon>Chrysomeloidea</taxon>
        <taxon>Chrysomelidae</taxon>
        <taxon>Bruchinae</taxon>
        <taxon>Bruchini</taxon>
        <taxon>Acanthoscelides</taxon>
    </lineage>
</organism>
<dbReference type="GO" id="GO:0005667">
    <property type="term" value="C:transcription regulator complex"/>
    <property type="evidence" value="ECO:0007669"/>
    <property type="project" value="TreeGrafter"/>
</dbReference>
<name>A0A9P0P9H9_ACAOB</name>
<dbReference type="Pfam" id="PF10545">
    <property type="entry name" value="MADF_DNA_bdg"/>
    <property type="match status" value="1"/>
</dbReference>
<keyword evidence="4" id="KW-1185">Reference proteome</keyword>
<evidence type="ECO:0000256" key="1">
    <source>
        <dbReference type="SAM" id="MobiDB-lite"/>
    </source>
</evidence>
<dbReference type="PANTHER" id="PTHR12243">
    <property type="entry name" value="MADF DOMAIN TRANSCRIPTION FACTOR"/>
    <property type="match status" value="1"/>
</dbReference>
<feature type="region of interest" description="Disordered" evidence="1">
    <location>
        <begin position="88"/>
        <end position="160"/>
    </location>
</feature>
<reference evidence="3" key="1">
    <citation type="submission" date="2022-03" db="EMBL/GenBank/DDBJ databases">
        <authorList>
            <person name="Sayadi A."/>
        </authorList>
    </citation>
    <scope>NUCLEOTIDE SEQUENCE</scope>
</reference>
<dbReference type="Proteomes" id="UP001152888">
    <property type="component" value="Unassembled WGS sequence"/>
</dbReference>
<dbReference type="InterPro" id="IPR006578">
    <property type="entry name" value="MADF-dom"/>
</dbReference>
<dbReference type="GO" id="GO:0005634">
    <property type="term" value="C:nucleus"/>
    <property type="evidence" value="ECO:0007669"/>
    <property type="project" value="TreeGrafter"/>
</dbReference>
<gene>
    <name evidence="3" type="ORF">ACAOBT_LOCUS10983</name>
</gene>
<dbReference type="GO" id="GO:0006357">
    <property type="term" value="P:regulation of transcription by RNA polymerase II"/>
    <property type="evidence" value="ECO:0007669"/>
    <property type="project" value="TreeGrafter"/>
</dbReference>
<feature type="domain" description="MADF" evidence="2">
    <location>
        <begin position="28"/>
        <end position="77"/>
    </location>
</feature>
<proteinExistence type="predicted"/>
<evidence type="ECO:0000259" key="2">
    <source>
        <dbReference type="Pfam" id="PF10545"/>
    </source>
</evidence>
<dbReference type="OrthoDB" id="6147983at2759"/>
<dbReference type="PANTHER" id="PTHR12243:SF60">
    <property type="entry name" value="SI:CH211-15D5.12-RELATED"/>
    <property type="match status" value="1"/>
</dbReference>
<evidence type="ECO:0000313" key="3">
    <source>
        <dbReference type="EMBL" id="CAH1974268.1"/>
    </source>
</evidence>
<protein>
    <recommendedName>
        <fullName evidence="2">MADF domain-containing protein</fullName>
    </recommendedName>
</protein>
<feature type="compositionally biased region" description="Acidic residues" evidence="1">
    <location>
        <begin position="100"/>
        <end position="111"/>
    </location>
</feature>